<accession>A0AAN5S0W0</accession>
<sequence>MIKDSKAEALEEAGLYYRAARRWLEVFDRCEDEQGRNYAIEQRERCLTLAGNPAEAKARRKREYKARHRL</sequence>
<comment type="caution">
    <text evidence="1">The sequence shown here is derived from an EMBL/GenBank/DDBJ whole genome shotgun (WGS) entry which is preliminary data.</text>
</comment>
<dbReference type="AlphaFoldDB" id="A0AAN5S0W0"/>
<organism evidence="1 2">
    <name type="scientific">Morganella morganii</name>
    <name type="common">Proteus morganii</name>
    <dbReference type="NCBI Taxonomy" id="582"/>
    <lineage>
        <taxon>Bacteria</taxon>
        <taxon>Pseudomonadati</taxon>
        <taxon>Pseudomonadota</taxon>
        <taxon>Gammaproteobacteria</taxon>
        <taxon>Enterobacterales</taxon>
        <taxon>Morganellaceae</taxon>
        <taxon>Morganella</taxon>
    </lineage>
</organism>
<dbReference type="Proteomes" id="UP000865968">
    <property type="component" value="Unassembled WGS sequence"/>
</dbReference>
<dbReference type="EMBL" id="DACSWI010000009">
    <property type="protein sequence ID" value="HAT3810037.1"/>
    <property type="molecule type" value="Genomic_DNA"/>
</dbReference>
<dbReference type="Pfam" id="PF06069">
    <property type="entry name" value="PerC"/>
    <property type="match status" value="1"/>
</dbReference>
<proteinExistence type="predicted"/>
<gene>
    <name evidence="1" type="ORF">I8608_002919</name>
</gene>
<name>A0AAN5S0W0_MORMO</name>
<evidence type="ECO:0000313" key="2">
    <source>
        <dbReference type="Proteomes" id="UP000865968"/>
    </source>
</evidence>
<reference evidence="1" key="2">
    <citation type="submission" date="2020-10" db="EMBL/GenBank/DDBJ databases">
        <authorList>
            <consortium name="NCBI Pathogen Detection Project"/>
        </authorList>
    </citation>
    <scope>NUCLEOTIDE SEQUENCE</scope>
    <source>
        <strain evidence="1">Morganella morganii ARLG-3209</strain>
    </source>
</reference>
<dbReference type="InterPro" id="IPR024684">
    <property type="entry name" value="Tscrpt_act_PerC/SfV_Orf40"/>
</dbReference>
<evidence type="ECO:0000313" key="1">
    <source>
        <dbReference type="EMBL" id="HAT3810037.1"/>
    </source>
</evidence>
<protein>
    <submittedName>
        <fullName evidence="1">PerC family transcriptional regulator</fullName>
    </submittedName>
</protein>
<reference evidence="1" key="1">
    <citation type="journal article" date="2018" name="Genome Biol.">
        <title>SKESA: strategic k-mer extension for scrupulous assemblies.</title>
        <authorList>
            <person name="Souvorov A."/>
            <person name="Agarwala R."/>
            <person name="Lipman D.J."/>
        </authorList>
    </citation>
    <scope>NUCLEOTIDE SEQUENCE</scope>
    <source>
        <strain evidence="1">Morganella morganii ARLG-3209</strain>
    </source>
</reference>